<organism evidence="3 4">
    <name type="scientific">Paroceanicella profunda</name>
    <dbReference type="NCBI Taxonomy" id="2579971"/>
    <lineage>
        <taxon>Bacteria</taxon>
        <taxon>Pseudomonadati</taxon>
        <taxon>Pseudomonadota</taxon>
        <taxon>Alphaproteobacteria</taxon>
        <taxon>Rhodobacterales</taxon>
        <taxon>Paracoccaceae</taxon>
        <taxon>Paroceanicella</taxon>
    </lineage>
</organism>
<dbReference type="PROSITE" id="PS51644">
    <property type="entry name" value="HTH_OST"/>
    <property type="match status" value="1"/>
</dbReference>
<dbReference type="CDD" id="cd11297">
    <property type="entry name" value="PIN_LabA-like_N_1"/>
    <property type="match status" value="1"/>
</dbReference>
<dbReference type="InterPro" id="IPR041966">
    <property type="entry name" value="LOTUS-like"/>
</dbReference>
<dbReference type="KEGG" id="ppru:FDP22_10660"/>
<feature type="region of interest" description="Disordered" evidence="1">
    <location>
        <begin position="152"/>
        <end position="183"/>
    </location>
</feature>
<sequence>MAADNPRLAVLIDADNTPAAIVDGLFDEIARLGEASVRRIYGDFAGPHLKKWQAPLMGHAINPTQQFAYTKGKNASDITLVIEAMDLMHDGRVDGFCLVSSDSDFTRLASRIREQGMTVYGFGAQRTPEAFVKACTRFIYIENLVEPVEEESAAPAPATATTASAPAATKPAPSRRRKTAAVDEVPQPIRVTPSKAVPLFHKAMSQMEDEDGWYDLSALGNQLNKLYPDFDPRTYGHAKLSTLVGKTGAFEDRKSGRHIEVRRKPQKQG</sequence>
<dbReference type="PANTHER" id="PTHR35811:SF1">
    <property type="entry name" value="HTH OST-TYPE DOMAIN-CONTAINING PROTEIN"/>
    <property type="match status" value="1"/>
</dbReference>
<evidence type="ECO:0000313" key="3">
    <source>
        <dbReference type="EMBL" id="QDL92196.1"/>
    </source>
</evidence>
<dbReference type="InterPro" id="IPR025605">
    <property type="entry name" value="OST-HTH/LOTUS_dom"/>
</dbReference>
<dbReference type="Pfam" id="PF01936">
    <property type="entry name" value="NYN"/>
    <property type="match status" value="1"/>
</dbReference>
<feature type="domain" description="HTH OST-type" evidence="2">
    <location>
        <begin position="192"/>
        <end position="265"/>
    </location>
</feature>
<evidence type="ECO:0000256" key="1">
    <source>
        <dbReference type="SAM" id="MobiDB-lite"/>
    </source>
</evidence>
<dbReference type="GO" id="GO:0004540">
    <property type="term" value="F:RNA nuclease activity"/>
    <property type="evidence" value="ECO:0007669"/>
    <property type="project" value="InterPro"/>
</dbReference>
<dbReference type="Gene3D" id="3.40.50.1010">
    <property type="entry name" value="5'-nuclease"/>
    <property type="match status" value="1"/>
</dbReference>
<dbReference type="Proteomes" id="UP000305888">
    <property type="component" value="Chromosome"/>
</dbReference>
<dbReference type="AlphaFoldDB" id="A0A5B8FTT4"/>
<protein>
    <submittedName>
        <fullName evidence="3">NYN domain-containing protein</fullName>
    </submittedName>
</protein>
<name>A0A5B8FTT4_9RHOB</name>
<dbReference type="RefSeq" id="WP_138572785.1">
    <property type="nucleotide sequence ID" value="NZ_CP040818.1"/>
</dbReference>
<dbReference type="PANTHER" id="PTHR35811">
    <property type="entry name" value="SLR1870 PROTEIN"/>
    <property type="match status" value="1"/>
</dbReference>
<evidence type="ECO:0000313" key="4">
    <source>
        <dbReference type="Proteomes" id="UP000305888"/>
    </source>
</evidence>
<dbReference type="EMBL" id="CP040818">
    <property type="protein sequence ID" value="QDL92196.1"/>
    <property type="molecule type" value="Genomic_DNA"/>
</dbReference>
<feature type="compositionally biased region" description="Low complexity" evidence="1">
    <location>
        <begin position="153"/>
        <end position="172"/>
    </location>
</feature>
<dbReference type="InterPro" id="IPR021139">
    <property type="entry name" value="NYN"/>
</dbReference>
<keyword evidence="4" id="KW-1185">Reference proteome</keyword>
<proteinExistence type="predicted"/>
<reference evidence="3 4" key="1">
    <citation type="submission" date="2019-06" db="EMBL/GenBank/DDBJ databases">
        <title>Genome sequence of Rhodobacteraceae bacterium D4M1.</title>
        <authorList>
            <person name="Cao J."/>
        </authorList>
    </citation>
    <scope>NUCLEOTIDE SEQUENCE [LARGE SCALE GENOMIC DNA]</scope>
    <source>
        <strain evidence="3 4">D4M1</strain>
    </source>
</reference>
<dbReference type="CDD" id="cd10146">
    <property type="entry name" value="LabA_like_C"/>
    <property type="match status" value="1"/>
</dbReference>
<dbReference type="Gene3D" id="3.30.420.610">
    <property type="entry name" value="LOTUS domain-like"/>
    <property type="match status" value="1"/>
</dbReference>
<dbReference type="Pfam" id="PF12872">
    <property type="entry name" value="OST-HTH"/>
    <property type="match status" value="1"/>
</dbReference>
<evidence type="ECO:0000259" key="2">
    <source>
        <dbReference type="PROSITE" id="PS51644"/>
    </source>
</evidence>
<gene>
    <name evidence="3" type="ORF">FDP22_10660</name>
</gene>
<accession>A0A5B8FTT4</accession>
<dbReference type="OrthoDB" id="9783963at2"/>